<comment type="caution">
    <text evidence="2">The sequence shown here is derived from an EMBL/GenBank/DDBJ whole genome shotgun (WGS) entry which is preliminary data.</text>
</comment>
<name>A0A315W9E6_GAMAF</name>
<dbReference type="Proteomes" id="UP000250572">
    <property type="component" value="Unassembled WGS sequence"/>
</dbReference>
<reference evidence="2 3" key="1">
    <citation type="journal article" date="2018" name="G3 (Bethesda)">
        <title>A High-Quality Reference Genome for the Invasive Mosquitofish Gambusia affinis Using a Chicago Library.</title>
        <authorList>
            <person name="Hoffberg S.L."/>
            <person name="Troendle N.J."/>
            <person name="Glenn T.C."/>
            <person name="Mahmud O."/>
            <person name="Louha S."/>
            <person name="Chalopin D."/>
            <person name="Bennetzen J.L."/>
            <person name="Mauricio R."/>
        </authorList>
    </citation>
    <scope>NUCLEOTIDE SEQUENCE [LARGE SCALE GENOMIC DNA]</scope>
    <source>
        <strain evidence="2">NE01/NJP1002.9</strain>
        <tissue evidence="2">Muscle</tissue>
    </source>
</reference>
<feature type="compositionally biased region" description="Basic and acidic residues" evidence="1">
    <location>
        <begin position="1"/>
        <end position="10"/>
    </location>
</feature>
<keyword evidence="3" id="KW-1185">Reference proteome</keyword>
<evidence type="ECO:0000313" key="3">
    <source>
        <dbReference type="Proteomes" id="UP000250572"/>
    </source>
</evidence>
<organism evidence="2 3">
    <name type="scientific">Gambusia affinis</name>
    <name type="common">Western mosquitofish</name>
    <name type="synonym">Heterandria affinis</name>
    <dbReference type="NCBI Taxonomy" id="33528"/>
    <lineage>
        <taxon>Eukaryota</taxon>
        <taxon>Metazoa</taxon>
        <taxon>Chordata</taxon>
        <taxon>Craniata</taxon>
        <taxon>Vertebrata</taxon>
        <taxon>Euteleostomi</taxon>
        <taxon>Actinopterygii</taxon>
        <taxon>Neopterygii</taxon>
        <taxon>Teleostei</taxon>
        <taxon>Neoteleostei</taxon>
        <taxon>Acanthomorphata</taxon>
        <taxon>Ovalentaria</taxon>
        <taxon>Atherinomorphae</taxon>
        <taxon>Cyprinodontiformes</taxon>
        <taxon>Poeciliidae</taxon>
        <taxon>Poeciliinae</taxon>
        <taxon>Gambusia</taxon>
    </lineage>
</organism>
<evidence type="ECO:0000313" key="2">
    <source>
        <dbReference type="EMBL" id="PWA32739.1"/>
    </source>
</evidence>
<feature type="compositionally biased region" description="Basic residues" evidence="1">
    <location>
        <begin position="190"/>
        <end position="200"/>
    </location>
</feature>
<accession>A0A315W9E6</accession>
<feature type="region of interest" description="Disordered" evidence="1">
    <location>
        <begin position="179"/>
        <end position="200"/>
    </location>
</feature>
<sequence length="335" mass="37686">MPQCEFRFESGQKGAQHNTCRPNDLPNGHIADARWVNRARRRHGASESSTAGFLDRRDRSTSAVSPKNPWKQKGAFSPVTNETPAGRGRVADVPRYTAANGHQRGASKSTNAGSLDHRDWSTKVVSPKNPGKLQGAFSPVTNGMRAGRWRVADVPQYATATCTGSFGFTQYYKREQAAPDPNFSASEKKQRGKKCFRNKKKRGMDMTFPEGYNPLLMSLQEKEDWDKEIQDVTLKKRVELNVVTVPYGPEDVLHFSLQDLSLRQSNIADSPVGDNYSPAVHHAHPMQWRRYRFAIKSDQFADAEDITQFCSRPRERQCSSATQLLTRWPVGMQGL</sequence>
<gene>
    <name evidence="2" type="ORF">CCH79_00012433</name>
</gene>
<protein>
    <submittedName>
        <fullName evidence="2">Uncharacterized protein</fullName>
    </submittedName>
</protein>
<feature type="region of interest" description="Disordered" evidence="1">
    <location>
        <begin position="1"/>
        <end position="139"/>
    </location>
</feature>
<evidence type="ECO:0000256" key="1">
    <source>
        <dbReference type="SAM" id="MobiDB-lite"/>
    </source>
</evidence>
<proteinExistence type="predicted"/>
<dbReference type="AlphaFoldDB" id="A0A315W9E6"/>
<dbReference type="EMBL" id="NHOQ01000158">
    <property type="protein sequence ID" value="PWA32739.1"/>
    <property type="molecule type" value="Genomic_DNA"/>
</dbReference>